<feature type="compositionally biased region" description="Polar residues" evidence="1">
    <location>
        <begin position="619"/>
        <end position="662"/>
    </location>
</feature>
<keyword evidence="4" id="KW-1185">Reference proteome</keyword>
<evidence type="ECO:0000313" key="4">
    <source>
        <dbReference type="Proteomes" id="UP001208570"/>
    </source>
</evidence>
<keyword evidence="2" id="KW-0812">Transmembrane</keyword>
<evidence type="ECO:0000256" key="2">
    <source>
        <dbReference type="SAM" id="Phobius"/>
    </source>
</evidence>
<gene>
    <name evidence="3" type="ORF">LSH36_116g04011</name>
</gene>
<organism evidence="3 4">
    <name type="scientific">Paralvinella palmiformis</name>
    <dbReference type="NCBI Taxonomy" id="53620"/>
    <lineage>
        <taxon>Eukaryota</taxon>
        <taxon>Metazoa</taxon>
        <taxon>Spiralia</taxon>
        <taxon>Lophotrochozoa</taxon>
        <taxon>Annelida</taxon>
        <taxon>Polychaeta</taxon>
        <taxon>Sedentaria</taxon>
        <taxon>Canalipalpata</taxon>
        <taxon>Terebellida</taxon>
        <taxon>Terebelliformia</taxon>
        <taxon>Alvinellidae</taxon>
        <taxon>Paralvinella</taxon>
    </lineage>
</organism>
<comment type="caution">
    <text evidence="3">The sequence shown here is derived from an EMBL/GenBank/DDBJ whole genome shotgun (WGS) entry which is preliminary data.</text>
</comment>
<proteinExistence type="predicted"/>
<evidence type="ECO:0000313" key="3">
    <source>
        <dbReference type="EMBL" id="KAK2161461.1"/>
    </source>
</evidence>
<evidence type="ECO:0000256" key="1">
    <source>
        <dbReference type="SAM" id="MobiDB-lite"/>
    </source>
</evidence>
<dbReference type="Proteomes" id="UP001208570">
    <property type="component" value="Unassembled WGS sequence"/>
</dbReference>
<dbReference type="AlphaFoldDB" id="A0AAD9JYA3"/>
<protein>
    <submittedName>
        <fullName evidence="3">Uncharacterized protein</fullName>
    </submittedName>
</protein>
<keyword evidence="2" id="KW-0472">Membrane</keyword>
<name>A0AAD9JYA3_9ANNE</name>
<reference evidence="3" key="1">
    <citation type="journal article" date="2023" name="Mol. Biol. Evol.">
        <title>Third-Generation Sequencing Reveals the Adaptive Role of the Epigenome in Three Deep-Sea Polychaetes.</title>
        <authorList>
            <person name="Perez M."/>
            <person name="Aroh O."/>
            <person name="Sun Y."/>
            <person name="Lan Y."/>
            <person name="Juniper S.K."/>
            <person name="Young C.R."/>
            <person name="Angers B."/>
            <person name="Qian P.Y."/>
        </authorList>
    </citation>
    <scope>NUCLEOTIDE SEQUENCE</scope>
    <source>
        <strain evidence="3">P08H-3</strain>
    </source>
</reference>
<feature type="region of interest" description="Disordered" evidence="1">
    <location>
        <begin position="619"/>
        <end position="668"/>
    </location>
</feature>
<keyword evidence="2" id="KW-1133">Transmembrane helix</keyword>
<accession>A0AAD9JYA3</accession>
<dbReference type="EMBL" id="JAODUP010000116">
    <property type="protein sequence ID" value="KAK2161461.1"/>
    <property type="molecule type" value="Genomic_DNA"/>
</dbReference>
<feature type="region of interest" description="Disordered" evidence="1">
    <location>
        <begin position="16"/>
        <end position="35"/>
    </location>
</feature>
<feature type="transmembrane region" description="Helical" evidence="2">
    <location>
        <begin position="88"/>
        <end position="112"/>
    </location>
</feature>
<sequence>MDLAWRETLAERSVIHVRSKSQPSDSDHTPKPKYLGSGPAGIKYYWEGSKANRTSFANHSALYADNDFLKKSRMLTEMLSHPVKHHSFTTVLVIASIFLFFTITITIAIIVFCRKKNSVFALQKSEQEDEEGDYELDELNTDIEFTETDVESEYDNISRRKSYPLDASEDPSHRLLAAPMTHRQRLHDPFLGVHRCQCQHGHDNRGAYQTMVVAAVLEKHTASDSEDCETKLVNGKNYTPYSGDTDGESDHELLYSPQCRVMDHSGSFPYDENNYRCVYCQGSNTNNNCSRTDNQPRSSCINHFTDNVMLQSSLVEGAYDNVQTIGSNCKCMKHSNPSCLYVALPPEKDEGKVSKGKQCYVKLPSKYQNNDDDDDDDDYDDIGIDYYDLSSNSGSCVIDLHPEVASRRPNSLRLSSNSSYFNMDDNYDWPSRSYDGNDFRTSHSSMRSRSVTENLSTYASIPACPEYNMQSCPETPLMDQYGSSSQENPIGFNLAHGSGSLPYNYSTNRQIVSNMKFSDSMLNNETRITQTSSTTSIEQRTGFSFVLSSPYSSLVSLMRAPISESASQQPTTKSHTPTIAISSSSHSNLPNCCLLQEINNDIHQHDSLPSSQCNVSEQSMQMSPTEGTSATHNQAGMSCDNFTNATGQDNPDFNGEDTNTAHLNDGDS</sequence>